<keyword evidence="2" id="KW-1185">Reference proteome</keyword>
<sequence>MDVDVSQIDFTQYTEVWIVPILSTAYHYIYLRCNNIATDSYFHPGTHQNYLCRLEMSGLLGQGKAKIRLATYLSPIACICEHIYDTSNPPYYSTIPSIAPKDLKTLNFMTDAGTINGEGKIILWGWKL</sequence>
<organism evidence="1 2">
    <name type="scientific">Dysosmobacter welbionis</name>
    <dbReference type="NCBI Taxonomy" id="2093857"/>
    <lineage>
        <taxon>Bacteria</taxon>
        <taxon>Bacillati</taxon>
        <taxon>Bacillota</taxon>
        <taxon>Clostridia</taxon>
        <taxon>Eubacteriales</taxon>
        <taxon>Oscillospiraceae</taxon>
        <taxon>Dysosmobacter</taxon>
    </lineage>
</organism>
<dbReference type="KEGG" id="obj:EIO64_14035"/>
<dbReference type="RefSeq" id="WP_136891524.1">
    <property type="nucleotide sequence ID" value="NZ_CP034413.3"/>
</dbReference>
<protein>
    <submittedName>
        <fullName evidence="1">Uncharacterized protein</fullName>
    </submittedName>
</protein>
<gene>
    <name evidence="1" type="ORF">EIO64_14035</name>
</gene>
<proteinExistence type="predicted"/>
<reference evidence="2" key="1">
    <citation type="submission" date="2018-12" db="EMBL/GenBank/DDBJ databases">
        <title>Dusodibacter welbiota gen. nov., sp. nov., isolated from human faeces and emended description of the Oscillibacter genus.</title>
        <authorList>
            <person name="Le Roy T."/>
            <person name="Van der Smissen P."/>
            <person name="Delzenne N."/>
            <person name="Muccioli G."/>
            <person name="Collet J.F."/>
            <person name="Cani P.D."/>
        </authorList>
    </citation>
    <scope>NUCLEOTIDE SEQUENCE [LARGE SCALE GENOMIC DNA]</scope>
    <source>
        <strain evidence="2">J115</strain>
    </source>
</reference>
<evidence type="ECO:0000313" key="2">
    <source>
        <dbReference type="Proteomes" id="UP000298642"/>
    </source>
</evidence>
<name>A0A4D7AKY7_9FIRM</name>
<evidence type="ECO:0000313" key="1">
    <source>
        <dbReference type="EMBL" id="QCI60194.1"/>
    </source>
</evidence>
<dbReference type="EMBL" id="CP034413">
    <property type="protein sequence ID" value="QCI60194.1"/>
    <property type="molecule type" value="Genomic_DNA"/>
</dbReference>
<dbReference type="AlphaFoldDB" id="A0A4D7AKY7"/>
<dbReference type="Proteomes" id="UP000298642">
    <property type="component" value="Chromosome"/>
</dbReference>
<accession>A0A4D7AKY7</accession>